<evidence type="ECO:0000313" key="3">
    <source>
        <dbReference type="Proteomes" id="UP001303160"/>
    </source>
</evidence>
<feature type="region of interest" description="Disordered" evidence="1">
    <location>
        <begin position="312"/>
        <end position="334"/>
    </location>
</feature>
<reference evidence="2" key="1">
    <citation type="journal article" date="2023" name="Mol. Phylogenet. Evol.">
        <title>Genome-scale phylogeny and comparative genomics of the fungal order Sordariales.</title>
        <authorList>
            <person name="Hensen N."/>
            <person name="Bonometti L."/>
            <person name="Westerberg I."/>
            <person name="Brannstrom I.O."/>
            <person name="Guillou S."/>
            <person name="Cros-Aarteil S."/>
            <person name="Calhoun S."/>
            <person name="Haridas S."/>
            <person name="Kuo A."/>
            <person name="Mondo S."/>
            <person name="Pangilinan J."/>
            <person name="Riley R."/>
            <person name="LaButti K."/>
            <person name="Andreopoulos B."/>
            <person name="Lipzen A."/>
            <person name="Chen C."/>
            <person name="Yan M."/>
            <person name="Daum C."/>
            <person name="Ng V."/>
            <person name="Clum A."/>
            <person name="Steindorff A."/>
            <person name="Ohm R.A."/>
            <person name="Martin F."/>
            <person name="Silar P."/>
            <person name="Natvig D.O."/>
            <person name="Lalanne C."/>
            <person name="Gautier V."/>
            <person name="Ament-Velasquez S.L."/>
            <person name="Kruys A."/>
            <person name="Hutchinson M.I."/>
            <person name="Powell A.J."/>
            <person name="Barry K."/>
            <person name="Miller A.N."/>
            <person name="Grigoriev I.V."/>
            <person name="Debuchy R."/>
            <person name="Gladieux P."/>
            <person name="Hiltunen Thoren M."/>
            <person name="Johannesson H."/>
        </authorList>
    </citation>
    <scope>NUCLEOTIDE SEQUENCE</scope>
    <source>
        <strain evidence="2">CBS 315.58</strain>
    </source>
</reference>
<comment type="caution">
    <text evidence="2">The sequence shown here is derived from an EMBL/GenBank/DDBJ whole genome shotgun (WGS) entry which is preliminary data.</text>
</comment>
<gene>
    <name evidence="2" type="ORF">QBC40DRAFT_271384</name>
</gene>
<dbReference type="AlphaFoldDB" id="A0AAN6XTK8"/>
<evidence type="ECO:0000256" key="1">
    <source>
        <dbReference type="SAM" id="MobiDB-lite"/>
    </source>
</evidence>
<protein>
    <submittedName>
        <fullName evidence="2">Uncharacterized protein</fullName>
    </submittedName>
</protein>
<dbReference type="EMBL" id="MU863877">
    <property type="protein sequence ID" value="KAK4205265.1"/>
    <property type="molecule type" value="Genomic_DNA"/>
</dbReference>
<keyword evidence="3" id="KW-1185">Reference proteome</keyword>
<reference evidence="2" key="2">
    <citation type="submission" date="2023-05" db="EMBL/GenBank/DDBJ databases">
        <authorList>
            <consortium name="Lawrence Berkeley National Laboratory"/>
            <person name="Steindorff A."/>
            <person name="Hensen N."/>
            <person name="Bonometti L."/>
            <person name="Westerberg I."/>
            <person name="Brannstrom I.O."/>
            <person name="Guillou S."/>
            <person name="Cros-Aarteil S."/>
            <person name="Calhoun S."/>
            <person name="Haridas S."/>
            <person name="Kuo A."/>
            <person name="Mondo S."/>
            <person name="Pangilinan J."/>
            <person name="Riley R."/>
            <person name="Labutti K."/>
            <person name="Andreopoulos B."/>
            <person name="Lipzen A."/>
            <person name="Chen C."/>
            <person name="Yanf M."/>
            <person name="Daum C."/>
            <person name="Ng V."/>
            <person name="Clum A."/>
            <person name="Ohm R."/>
            <person name="Martin F."/>
            <person name="Silar P."/>
            <person name="Natvig D."/>
            <person name="Lalanne C."/>
            <person name="Gautier V."/>
            <person name="Ament-Velasquez S.L."/>
            <person name="Kruys A."/>
            <person name="Hutchinson M.I."/>
            <person name="Powell A.J."/>
            <person name="Barry K."/>
            <person name="Miller A.N."/>
            <person name="Grigoriev I.V."/>
            <person name="Debuchy R."/>
            <person name="Gladieux P."/>
            <person name="Thoren M.H."/>
            <person name="Johannesson H."/>
        </authorList>
    </citation>
    <scope>NUCLEOTIDE SEQUENCE</scope>
    <source>
        <strain evidence="2">CBS 315.58</strain>
    </source>
</reference>
<name>A0AAN6XTK8_9PEZI</name>
<accession>A0AAN6XTK8</accession>
<proteinExistence type="predicted"/>
<sequence length="352" mass="41116">MWRGDVREYRLRQRGDIKWDEYNSLWPRDNGVGNNFIHSTRLKARNDEFDGILRVLSADPDERQYLFKRIKYLMINTTPTWATMGPSRLLGQRWNFLARGSTGWPGQEITADGEEFVRRWEDFGNWWVAEIANQFKIDWKEMPRLQEVYLDLRGLNIPVRMEGESFIYVRCWSGFLLRSFVAKLAKSMSGLHLRRLTIAGLRSYVGKYGYDASSMRDETLNENDLTRGFWDDERELFVDESFCGEVDEAGNGVKTRFINWWMMFVTAVRPGGKLVFVDREYDAEAVIVTDRPDSSLHDWILKGGQPRTWRRDIPGQDDWHPTPAGPVPVVPKRERQPPGVVVEDLVTELKNL</sequence>
<evidence type="ECO:0000313" key="2">
    <source>
        <dbReference type="EMBL" id="KAK4205265.1"/>
    </source>
</evidence>
<organism evidence="2 3">
    <name type="scientific">Triangularia verruculosa</name>
    <dbReference type="NCBI Taxonomy" id="2587418"/>
    <lineage>
        <taxon>Eukaryota</taxon>
        <taxon>Fungi</taxon>
        <taxon>Dikarya</taxon>
        <taxon>Ascomycota</taxon>
        <taxon>Pezizomycotina</taxon>
        <taxon>Sordariomycetes</taxon>
        <taxon>Sordariomycetidae</taxon>
        <taxon>Sordariales</taxon>
        <taxon>Podosporaceae</taxon>
        <taxon>Triangularia</taxon>
    </lineage>
</organism>
<dbReference type="Proteomes" id="UP001303160">
    <property type="component" value="Unassembled WGS sequence"/>
</dbReference>